<protein>
    <recommendedName>
        <fullName evidence="3">Ribbon-helix-helix protein, copG family</fullName>
    </recommendedName>
</protein>
<dbReference type="GeneID" id="98666873"/>
<proteinExistence type="predicted"/>
<accession>A0A1I3X9U1</accession>
<dbReference type="OrthoDB" id="7691491at2"/>
<dbReference type="Proteomes" id="UP000183299">
    <property type="component" value="Unassembled WGS sequence"/>
</dbReference>
<name>A0A1I3X9U1_9RHOB</name>
<dbReference type="AlphaFoldDB" id="A0A1I3X9U1"/>
<dbReference type="GO" id="GO:0006355">
    <property type="term" value="P:regulation of DNA-templated transcription"/>
    <property type="evidence" value="ECO:0007669"/>
    <property type="project" value="InterPro"/>
</dbReference>
<keyword evidence="2" id="KW-1185">Reference proteome</keyword>
<evidence type="ECO:0000313" key="2">
    <source>
        <dbReference type="Proteomes" id="UP000183299"/>
    </source>
</evidence>
<sequence>MARTGRPKTDTSPVNIRMDREMIRAIDDYRRKQEDLPTRPEVVRRVMMEWLEKQKENVGEE</sequence>
<reference evidence="1 2" key="1">
    <citation type="submission" date="2016-10" db="EMBL/GenBank/DDBJ databases">
        <authorList>
            <person name="de Groot N.N."/>
        </authorList>
    </citation>
    <scope>NUCLEOTIDE SEQUENCE [LARGE SCALE GENOMIC DNA]</scope>
    <source>
        <strain evidence="1 2">CGMCC 1.8891</strain>
    </source>
</reference>
<evidence type="ECO:0008006" key="3">
    <source>
        <dbReference type="Google" id="ProtNLM"/>
    </source>
</evidence>
<dbReference type="RefSeq" id="WP_111481417.1">
    <property type="nucleotide sequence ID" value="NZ_FORY01000045.1"/>
</dbReference>
<evidence type="ECO:0000313" key="1">
    <source>
        <dbReference type="EMBL" id="SFK16290.1"/>
    </source>
</evidence>
<dbReference type="EMBL" id="FORY01000045">
    <property type="protein sequence ID" value="SFK16290.1"/>
    <property type="molecule type" value="Genomic_DNA"/>
</dbReference>
<dbReference type="STRING" id="576117.SAMN04488138_1456"/>
<organism evidence="1 2">
    <name type="scientific">Celeribacter halophilus</name>
    <dbReference type="NCBI Taxonomy" id="576117"/>
    <lineage>
        <taxon>Bacteria</taxon>
        <taxon>Pseudomonadati</taxon>
        <taxon>Pseudomonadota</taxon>
        <taxon>Alphaproteobacteria</taxon>
        <taxon>Rhodobacterales</taxon>
        <taxon>Roseobacteraceae</taxon>
        <taxon>Celeribacter</taxon>
    </lineage>
</organism>
<gene>
    <name evidence="1" type="ORF">SAMN04488138_1456</name>
</gene>